<sequence>MPSLAKVEVFAPAKINLTLHVTGQRADGYHLLDSLVAFAGVGDRVIVEPGEGFSILGSFSNDLSVTDDNLVLRARNLFGDRERVKIELHKSLPIASGIGGGSADAAATLRAISDLTGIALPSNKAILSLGADVPVCLAGRSCRMRGIGEWLDPVARLPEAWFVLVNPGLSVPTPAVFRALEDRNGVPMPDELPRWTSVNELAEWLAGQRNDLQRPAIKIQPAIETVLQALQETDGCLISRMSGSGATCFGLFADAAQANRAAADIAKGRPDWWIAPAPILSGAS</sequence>
<dbReference type="Gene3D" id="3.30.70.890">
    <property type="entry name" value="GHMP kinase, C-terminal domain"/>
    <property type="match status" value="1"/>
</dbReference>
<dbReference type="InterPro" id="IPR036554">
    <property type="entry name" value="GHMP_kinase_C_sf"/>
</dbReference>
<evidence type="ECO:0000256" key="5">
    <source>
        <dbReference type="ARBA" id="ARBA00022741"/>
    </source>
</evidence>
<evidence type="ECO:0000256" key="10">
    <source>
        <dbReference type="HAMAP-Rule" id="MF_00061"/>
    </source>
</evidence>
<dbReference type="OrthoDB" id="9809438at2"/>
<dbReference type="EMBL" id="CP042261">
    <property type="protein sequence ID" value="QDY70215.1"/>
    <property type="molecule type" value="Genomic_DNA"/>
</dbReference>
<dbReference type="Gene3D" id="3.30.230.10">
    <property type="match status" value="1"/>
</dbReference>
<dbReference type="InterPro" id="IPR004424">
    <property type="entry name" value="IspE"/>
</dbReference>
<dbReference type="InterPro" id="IPR013750">
    <property type="entry name" value="GHMP_kinase_C_dom"/>
</dbReference>
<dbReference type="NCBIfam" id="TIGR00154">
    <property type="entry name" value="ispE"/>
    <property type="match status" value="1"/>
</dbReference>
<evidence type="ECO:0000256" key="9">
    <source>
        <dbReference type="ARBA" id="ARBA00032554"/>
    </source>
</evidence>
<organism evidence="13 14">
    <name type="scientific">Qingshengfaniella alkalisoli</name>
    <dbReference type="NCBI Taxonomy" id="2599296"/>
    <lineage>
        <taxon>Bacteria</taxon>
        <taxon>Pseudomonadati</taxon>
        <taxon>Pseudomonadota</taxon>
        <taxon>Alphaproteobacteria</taxon>
        <taxon>Rhodobacterales</taxon>
        <taxon>Paracoccaceae</taxon>
        <taxon>Qingshengfaniella</taxon>
    </lineage>
</organism>
<comment type="similarity">
    <text evidence="1 10">Belongs to the GHMP kinase family. IspE subfamily.</text>
</comment>
<evidence type="ECO:0000259" key="11">
    <source>
        <dbReference type="Pfam" id="PF00288"/>
    </source>
</evidence>
<dbReference type="InterPro" id="IPR006204">
    <property type="entry name" value="GHMP_kinase_N_dom"/>
</dbReference>
<evidence type="ECO:0000313" key="14">
    <source>
        <dbReference type="Proteomes" id="UP000318483"/>
    </source>
</evidence>
<dbReference type="PANTHER" id="PTHR43527:SF2">
    <property type="entry name" value="4-DIPHOSPHOCYTIDYL-2-C-METHYL-D-ERYTHRITOL KINASE, CHLOROPLASTIC"/>
    <property type="match status" value="1"/>
</dbReference>
<accession>A0A5B8I8B8</accession>
<evidence type="ECO:0000313" key="13">
    <source>
        <dbReference type="EMBL" id="QDY70215.1"/>
    </source>
</evidence>
<feature type="domain" description="GHMP kinase C-terminal" evidence="12">
    <location>
        <begin position="194"/>
        <end position="266"/>
    </location>
</feature>
<evidence type="ECO:0000256" key="2">
    <source>
        <dbReference type="ARBA" id="ARBA00012052"/>
    </source>
</evidence>
<reference evidence="13 14" key="1">
    <citation type="submission" date="2019-07" db="EMBL/GenBank/DDBJ databases">
        <title>Litoreibacter alkalisoli sp. nov., isolated from saline-alkaline soil.</title>
        <authorList>
            <person name="Wang S."/>
            <person name="Xu L."/>
            <person name="Xing Y.-T."/>
            <person name="Sun J.-Q."/>
        </authorList>
    </citation>
    <scope>NUCLEOTIDE SEQUENCE [LARGE SCALE GENOMIC DNA]</scope>
    <source>
        <strain evidence="13 14">LN3S51</strain>
    </source>
</reference>
<comment type="pathway">
    <text evidence="10">Isoprenoid biosynthesis; isopentenyl diphosphate biosynthesis via DXP pathway; isopentenyl diphosphate from 1-deoxy-D-xylulose 5-phosphate: step 3/6.</text>
</comment>
<keyword evidence="14" id="KW-1185">Reference proteome</keyword>
<evidence type="ECO:0000256" key="4">
    <source>
        <dbReference type="ARBA" id="ARBA00022679"/>
    </source>
</evidence>
<feature type="active site" evidence="10">
    <location>
        <position position="14"/>
    </location>
</feature>
<name>A0A5B8I8B8_9RHOB</name>
<feature type="active site" evidence="10">
    <location>
        <position position="132"/>
    </location>
</feature>
<dbReference type="GO" id="GO:0005524">
    <property type="term" value="F:ATP binding"/>
    <property type="evidence" value="ECO:0007669"/>
    <property type="project" value="UniProtKB-UniRule"/>
</dbReference>
<proteinExistence type="inferred from homology"/>
<evidence type="ECO:0000256" key="6">
    <source>
        <dbReference type="ARBA" id="ARBA00022777"/>
    </source>
</evidence>
<keyword evidence="6 10" id="KW-0418">Kinase</keyword>
<gene>
    <name evidence="10" type="primary">ispE</name>
    <name evidence="13" type="ORF">FPZ52_02415</name>
</gene>
<evidence type="ECO:0000259" key="12">
    <source>
        <dbReference type="Pfam" id="PF08544"/>
    </source>
</evidence>
<dbReference type="InterPro" id="IPR014721">
    <property type="entry name" value="Ribsml_uS5_D2-typ_fold_subgr"/>
</dbReference>
<comment type="catalytic activity">
    <reaction evidence="10">
        <text>4-CDP-2-C-methyl-D-erythritol + ATP = 4-CDP-2-C-methyl-D-erythritol 2-phosphate + ADP + H(+)</text>
        <dbReference type="Rhea" id="RHEA:18437"/>
        <dbReference type="ChEBI" id="CHEBI:15378"/>
        <dbReference type="ChEBI" id="CHEBI:30616"/>
        <dbReference type="ChEBI" id="CHEBI:57823"/>
        <dbReference type="ChEBI" id="CHEBI:57919"/>
        <dbReference type="ChEBI" id="CHEBI:456216"/>
        <dbReference type="EC" id="2.7.1.148"/>
    </reaction>
</comment>
<dbReference type="InterPro" id="IPR020568">
    <property type="entry name" value="Ribosomal_Su5_D2-typ_SF"/>
</dbReference>
<dbReference type="AlphaFoldDB" id="A0A5B8I8B8"/>
<dbReference type="SUPFAM" id="SSF54211">
    <property type="entry name" value="Ribosomal protein S5 domain 2-like"/>
    <property type="match status" value="1"/>
</dbReference>
<keyword evidence="4 10" id="KW-0808">Transferase</keyword>
<dbReference type="KEGG" id="lit:FPZ52_02415"/>
<dbReference type="Pfam" id="PF00288">
    <property type="entry name" value="GHMP_kinases_N"/>
    <property type="match status" value="1"/>
</dbReference>
<dbReference type="PANTHER" id="PTHR43527">
    <property type="entry name" value="4-DIPHOSPHOCYTIDYL-2-C-METHYL-D-ERYTHRITOL KINASE, CHLOROPLASTIC"/>
    <property type="match status" value="1"/>
</dbReference>
<comment type="function">
    <text evidence="10">Catalyzes the phosphorylation of the position 2 hydroxy group of 4-diphosphocytidyl-2C-methyl-D-erythritol.</text>
</comment>
<keyword evidence="7 10" id="KW-0067">ATP-binding</keyword>
<feature type="binding site" evidence="10">
    <location>
        <begin position="93"/>
        <end position="103"/>
    </location>
    <ligand>
        <name>ATP</name>
        <dbReference type="ChEBI" id="CHEBI:30616"/>
    </ligand>
</feature>
<dbReference type="UniPathway" id="UPA00056">
    <property type="reaction ID" value="UER00094"/>
</dbReference>
<dbReference type="EC" id="2.7.1.148" evidence="2 10"/>
<keyword evidence="5 10" id="KW-0547">Nucleotide-binding</keyword>
<feature type="domain" description="GHMP kinase N-terminal" evidence="11">
    <location>
        <begin position="69"/>
        <end position="138"/>
    </location>
</feature>
<dbReference type="Proteomes" id="UP000318483">
    <property type="component" value="Chromosome"/>
</dbReference>
<dbReference type="GO" id="GO:0019288">
    <property type="term" value="P:isopentenyl diphosphate biosynthetic process, methylerythritol 4-phosphate pathway"/>
    <property type="evidence" value="ECO:0007669"/>
    <property type="project" value="UniProtKB-UniRule"/>
</dbReference>
<dbReference type="Pfam" id="PF08544">
    <property type="entry name" value="GHMP_kinases_C"/>
    <property type="match status" value="1"/>
</dbReference>
<dbReference type="NCBIfam" id="NF011202">
    <property type="entry name" value="PRK14608.1"/>
    <property type="match status" value="1"/>
</dbReference>
<dbReference type="GO" id="GO:0050515">
    <property type="term" value="F:4-(cytidine 5'-diphospho)-2-C-methyl-D-erythritol kinase activity"/>
    <property type="evidence" value="ECO:0007669"/>
    <property type="project" value="UniProtKB-UniRule"/>
</dbReference>
<evidence type="ECO:0000256" key="3">
    <source>
        <dbReference type="ARBA" id="ARBA00017473"/>
    </source>
</evidence>
<protein>
    <recommendedName>
        <fullName evidence="3 10">4-diphosphocytidyl-2-C-methyl-D-erythritol kinase</fullName>
        <shortName evidence="10">CMK</shortName>
        <ecNumber evidence="2 10">2.7.1.148</ecNumber>
    </recommendedName>
    <alternativeName>
        <fullName evidence="9 10">4-(cytidine-5'-diphospho)-2-C-methyl-D-erythritol kinase</fullName>
    </alternativeName>
</protein>
<evidence type="ECO:0000256" key="1">
    <source>
        <dbReference type="ARBA" id="ARBA00009684"/>
    </source>
</evidence>
<keyword evidence="8 10" id="KW-0414">Isoprene biosynthesis</keyword>
<evidence type="ECO:0000256" key="7">
    <source>
        <dbReference type="ARBA" id="ARBA00022840"/>
    </source>
</evidence>
<dbReference type="GO" id="GO:0016114">
    <property type="term" value="P:terpenoid biosynthetic process"/>
    <property type="evidence" value="ECO:0007669"/>
    <property type="project" value="UniProtKB-UniRule"/>
</dbReference>
<evidence type="ECO:0000256" key="8">
    <source>
        <dbReference type="ARBA" id="ARBA00023229"/>
    </source>
</evidence>
<dbReference type="SUPFAM" id="SSF55060">
    <property type="entry name" value="GHMP Kinase, C-terminal domain"/>
    <property type="match status" value="1"/>
</dbReference>
<dbReference type="HAMAP" id="MF_00061">
    <property type="entry name" value="IspE"/>
    <property type="match status" value="1"/>
</dbReference>
<dbReference type="PIRSF" id="PIRSF010376">
    <property type="entry name" value="IspE"/>
    <property type="match status" value="1"/>
</dbReference>